<dbReference type="Proteomes" id="UP000264820">
    <property type="component" value="Unplaced"/>
</dbReference>
<dbReference type="PANTHER" id="PTHR44991">
    <property type="entry name" value="IMMUNOGLOBULIN SUPERFAMILY MEMBER 5"/>
    <property type="match status" value="1"/>
</dbReference>
<dbReference type="STRING" id="109280.ENSHCOP00000010492"/>
<dbReference type="Ensembl" id="ENSHCOT00000016923.1">
    <property type="protein sequence ID" value="ENSHCOP00000010492.1"/>
    <property type="gene ID" value="ENSHCOG00000000379.1"/>
</dbReference>
<sequence length="279" mass="30095">MIVLMGQFQVEPLESTVLKGSDARFSATVQGMWEVMTWNVRGFLVLTVPRIGNISSSSEQFSASFCSAEDTSCVVFTIHAASRMEAGPVICTVQGDYGSKSAQLHVGTVQIKEGDRKVTQDEEVDFNCLTSAWFPSPVVTWNLNGGAVDSSLYNSTHVAHGDSFNSSSVLKFKAVKNSTVECLAMLQTLTKPLSSSVHLVVVRIIKRLRTQSQLSGLRPPGQKQGQVNAGYVTDGQKSKAGDYTTNHPNFLQTRLLFISSSSSSSSAVTVTSNVIFVIA</sequence>
<dbReference type="InterPro" id="IPR007110">
    <property type="entry name" value="Ig-like_dom"/>
</dbReference>
<dbReference type="AlphaFoldDB" id="A0A3Q2Y0Z9"/>
<dbReference type="SUPFAM" id="SSF48726">
    <property type="entry name" value="Immunoglobulin"/>
    <property type="match status" value="2"/>
</dbReference>
<organism evidence="3 4">
    <name type="scientific">Hippocampus comes</name>
    <name type="common">Tiger tail seahorse</name>
    <dbReference type="NCBI Taxonomy" id="109280"/>
    <lineage>
        <taxon>Eukaryota</taxon>
        <taxon>Metazoa</taxon>
        <taxon>Chordata</taxon>
        <taxon>Craniata</taxon>
        <taxon>Vertebrata</taxon>
        <taxon>Euteleostomi</taxon>
        <taxon>Actinopterygii</taxon>
        <taxon>Neopterygii</taxon>
        <taxon>Teleostei</taxon>
        <taxon>Neoteleostei</taxon>
        <taxon>Acanthomorphata</taxon>
        <taxon>Syngnathiaria</taxon>
        <taxon>Syngnathiformes</taxon>
        <taxon>Syngnathoidei</taxon>
        <taxon>Syngnathidae</taxon>
        <taxon>Hippocampus</taxon>
    </lineage>
</organism>
<keyword evidence="4" id="KW-1185">Reference proteome</keyword>
<evidence type="ECO:0000256" key="1">
    <source>
        <dbReference type="ARBA" id="ARBA00023157"/>
    </source>
</evidence>
<feature type="domain" description="Ig-like" evidence="2">
    <location>
        <begin position="88"/>
        <end position="194"/>
    </location>
</feature>
<dbReference type="InterPro" id="IPR013162">
    <property type="entry name" value="CD80_C2-set"/>
</dbReference>
<dbReference type="InterPro" id="IPR036179">
    <property type="entry name" value="Ig-like_dom_sf"/>
</dbReference>
<dbReference type="GeneTree" id="ENSGT00940000165615"/>
<keyword evidence="1" id="KW-1015">Disulfide bond</keyword>
<dbReference type="Gene3D" id="2.60.40.10">
    <property type="entry name" value="Immunoglobulins"/>
    <property type="match status" value="1"/>
</dbReference>
<reference evidence="3" key="1">
    <citation type="submission" date="2025-08" db="UniProtKB">
        <authorList>
            <consortium name="Ensembl"/>
        </authorList>
    </citation>
    <scope>IDENTIFICATION</scope>
</reference>
<dbReference type="OMA" id="VEFQCIT"/>
<evidence type="ECO:0000313" key="4">
    <source>
        <dbReference type="Proteomes" id="UP000264820"/>
    </source>
</evidence>
<dbReference type="Pfam" id="PF08205">
    <property type="entry name" value="C2-set_2"/>
    <property type="match status" value="1"/>
</dbReference>
<dbReference type="InterPro" id="IPR013783">
    <property type="entry name" value="Ig-like_fold"/>
</dbReference>
<name>A0A3Q2Y0Z9_HIPCM</name>
<reference evidence="3" key="2">
    <citation type="submission" date="2025-09" db="UniProtKB">
        <authorList>
            <consortium name="Ensembl"/>
        </authorList>
    </citation>
    <scope>IDENTIFICATION</scope>
</reference>
<dbReference type="PANTHER" id="PTHR44991:SF1">
    <property type="entry name" value="IMMUNOGLOBULIN SUPERFAMILY MEMBER 5"/>
    <property type="match status" value="1"/>
</dbReference>
<evidence type="ECO:0000259" key="2">
    <source>
        <dbReference type="PROSITE" id="PS50835"/>
    </source>
</evidence>
<dbReference type="PROSITE" id="PS50835">
    <property type="entry name" value="IG_LIKE"/>
    <property type="match status" value="1"/>
</dbReference>
<protein>
    <submittedName>
        <fullName evidence="3">Immunoglobulin superfamily, member 5a</fullName>
    </submittedName>
</protein>
<proteinExistence type="predicted"/>
<accession>A0A3Q2Y0Z9</accession>
<evidence type="ECO:0000313" key="3">
    <source>
        <dbReference type="Ensembl" id="ENSHCOP00000010492.1"/>
    </source>
</evidence>